<proteinExistence type="predicted"/>
<evidence type="ECO:0000313" key="1">
    <source>
        <dbReference type="EMBL" id="CAJ1932626.1"/>
    </source>
</evidence>
<dbReference type="PANTHER" id="PTHR37900">
    <property type="match status" value="1"/>
</dbReference>
<sequence length="126" mass="14275">MPESLHPLSLFISSFTTTNGSFEFRPRKSLSIFRAKDQRNSEINKDPLRKKQILKRLDKNMAPTLKPDSESLTTLLFRSMVRLVTSFVGEPARSVSTVLFYSGLLPHNVILLRMKAACTMFTNGNP</sequence>
<dbReference type="EMBL" id="OY731399">
    <property type="protein sequence ID" value="CAJ1932626.1"/>
    <property type="molecule type" value="Genomic_DNA"/>
</dbReference>
<reference evidence="1" key="1">
    <citation type="submission" date="2023-10" db="EMBL/GenBank/DDBJ databases">
        <authorList>
            <person name="Domelevo Entfellner J.-B."/>
        </authorList>
    </citation>
    <scope>NUCLEOTIDE SEQUENCE</scope>
</reference>
<gene>
    <name evidence="1" type="ORF">AYBTSS11_LOCUS5912</name>
</gene>
<accession>A0AA86SKT8</accession>
<protein>
    <submittedName>
        <fullName evidence="1">Uncharacterized protein</fullName>
    </submittedName>
</protein>
<evidence type="ECO:0000313" key="2">
    <source>
        <dbReference type="Proteomes" id="UP001189624"/>
    </source>
</evidence>
<dbReference type="AlphaFoldDB" id="A0AA86SKT8"/>
<name>A0AA86SKT8_9FABA</name>
<dbReference type="Proteomes" id="UP001189624">
    <property type="component" value="Chromosome 2"/>
</dbReference>
<organism evidence="1 2">
    <name type="scientific">Sphenostylis stenocarpa</name>
    <dbReference type="NCBI Taxonomy" id="92480"/>
    <lineage>
        <taxon>Eukaryota</taxon>
        <taxon>Viridiplantae</taxon>
        <taxon>Streptophyta</taxon>
        <taxon>Embryophyta</taxon>
        <taxon>Tracheophyta</taxon>
        <taxon>Spermatophyta</taxon>
        <taxon>Magnoliopsida</taxon>
        <taxon>eudicotyledons</taxon>
        <taxon>Gunneridae</taxon>
        <taxon>Pentapetalae</taxon>
        <taxon>rosids</taxon>
        <taxon>fabids</taxon>
        <taxon>Fabales</taxon>
        <taxon>Fabaceae</taxon>
        <taxon>Papilionoideae</taxon>
        <taxon>50 kb inversion clade</taxon>
        <taxon>NPAAA clade</taxon>
        <taxon>indigoferoid/millettioid clade</taxon>
        <taxon>Phaseoleae</taxon>
        <taxon>Sphenostylis</taxon>
    </lineage>
</organism>
<dbReference type="Gramene" id="rna-AYBTSS11_LOCUS5912">
    <property type="protein sequence ID" value="CAJ1932626.1"/>
    <property type="gene ID" value="gene-AYBTSS11_LOCUS5912"/>
</dbReference>
<keyword evidence="2" id="KW-1185">Reference proteome</keyword>
<dbReference type="PANTHER" id="PTHR37900:SF5">
    <property type="entry name" value="OS02G0159250 PROTEIN"/>
    <property type="match status" value="1"/>
</dbReference>